<reference evidence="3" key="1">
    <citation type="submission" date="2023-01" db="EMBL/GenBank/DDBJ databases">
        <title>Genome assembly of the deep-sea coral Lophelia pertusa.</title>
        <authorList>
            <person name="Herrera S."/>
            <person name="Cordes E."/>
        </authorList>
    </citation>
    <scope>NUCLEOTIDE SEQUENCE</scope>
    <source>
        <strain evidence="3">USNM1676648</strain>
        <tissue evidence="3">Polyp</tissue>
    </source>
</reference>
<feature type="signal peptide" evidence="2">
    <location>
        <begin position="1"/>
        <end position="21"/>
    </location>
</feature>
<protein>
    <submittedName>
        <fullName evidence="3">Uncharacterized protein</fullName>
    </submittedName>
</protein>
<organism evidence="3 4">
    <name type="scientific">Desmophyllum pertusum</name>
    <dbReference type="NCBI Taxonomy" id="174260"/>
    <lineage>
        <taxon>Eukaryota</taxon>
        <taxon>Metazoa</taxon>
        <taxon>Cnidaria</taxon>
        <taxon>Anthozoa</taxon>
        <taxon>Hexacorallia</taxon>
        <taxon>Scleractinia</taxon>
        <taxon>Caryophylliina</taxon>
        <taxon>Caryophylliidae</taxon>
        <taxon>Desmophyllum</taxon>
    </lineage>
</organism>
<proteinExistence type="predicted"/>
<feature type="chain" id="PRO_5040919855" evidence="2">
    <location>
        <begin position="22"/>
        <end position="289"/>
    </location>
</feature>
<keyword evidence="2" id="KW-0732">Signal</keyword>
<dbReference type="EMBL" id="MU827307">
    <property type="protein sequence ID" value="KAJ7362176.1"/>
    <property type="molecule type" value="Genomic_DNA"/>
</dbReference>
<dbReference type="OrthoDB" id="10663262at2759"/>
<keyword evidence="4" id="KW-1185">Reference proteome</keyword>
<feature type="compositionally biased region" description="Low complexity" evidence="1">
    <location>
        <begin position="141"/>
        <end position="169"/>
    </location>
</feature>
<gene>
    <name evidence="3" type="ORF">OS493_013270</name>
</gene>
<evidence type="ECO:0000313" key="3">
    <source>
        <dbReference type="EMBL" id="KAJ7362176.1"/>
    </source>
</evidence>
<evidence type="ECO:0000256" key="2">
    <source>
        <dbReference type="SAM" id="SignalP"/>
    </source>
</evidence>
<dbReference type="AlphaFoldDB" id="A0A9W9YQE0"/>
<feature type="region of interest" description="Disordered" evidence="1">
    <location>
        <begin position="94"/>
        <end position="199"/>
    </location>
</feature>
<comment type="caution">
    <text evidence="3">The sequence shown here is derived from an EMBL/GenBank/DDBJ whole genome shotgun (WGS) entry which is preliminary data.</text>
</comment>
<evidence type="ECO:0000313" key="4">
    <source>
        <dbReference type="Proteomes" id="UP001163046"/>
    </source>
</evidence>
<dbReference type="Proteomes" id="UP001163046">
    <property type="component" value="Unassembled WGS sequence"/>
</dbReference>
<evidence type="ECO:0000256" key="1">
    <source>
        <dbReference type="SAM" id="MobiDB-lite"/>
    </source>
</evidence>
<feature type="compositionally biased region" description="Low complexity" evidence="1">
    <location>
        <begin position="178"/>
        <end position="192"/>
    </location>
</feature>
<sequence>MEKDPILIIFVLATTFVSVAGMKQNNCGFDNHCSPKKHYLATKFTNEERHGSSARKIRLKFNEHRANEETGSKRDTAPFTDVLKNLLARVNKGTPTFVGSNDLPKTKVVTSPTLKPVANPVNASKPNPAPISTRPPVVTNASSPSPTATGTSPATSGSEPTTATVTNSPTPTPAITVTSSANASCNATSGSCQPGTKPPVKPSVNNITIAPGVVITSNGEIILNPHFPQLIGGGQIPGGKPYPGVAPLPSGGAVPGSLPGAAQLPGIITIPSGMVTSGHPGAYGQQGRL</sequence>
<accession>A0A9W9YQE0</accession>
<name>A0A9W9YQE0_9CNID</name>